<proteinExistence type="predicted"/>
<dbReference type="AlphaFoldDB" id="A0A1C3ZAR7"/>
<sequence>MLQETKNLRIVTHLNKSSFIKDKITIKFASTYDAFFEAIWLISREYVLKGLIKSERKLPYFSPYLIIMPNNRLLIVLHVDQIIDCYYELLTMGRTFGFTPYRLHSVFMSQYFMSDTIHGKLTEQIKKSSTPTISYYQGVTNNESY</sequence>
<keyword evidence="2" id="KW-1185">Reference proteome</keyword>
<protein>
    <submittedName>
        <fullName evidence="1">Uncharacterized protein</fullName>
    </submittedName>
</protein>
<name>A0A1C3ZAR7_9GAMM</name>
<dbReference type="STRING" id="1798182.GA0061081_101320"/>
<dbReference type="Proteomes" id="UP000199670">
    <property type="component" value="Unassembled WGS sequence"/>
</dbReference>
<organism evidence="1 2">
    <name type="scientific">Gilliamella bombicola</name>
    <dbReference type="NCBI Taxonomy" id="1798182"/>
    <lineage>
        <taxon>Bacteria</taxon>
        <taxon>Pseudomonadati</taxon>
        <taxon>Pseudomonadota</taxon>
        <taxon>Gammaproteobacteria</taxon>
        <taxon>Orbales</taxon>
        <taxon>Orbaceae</taxon>
        <taxon>Gilliamella</taxon>
    </lineage>
</organism>
<dbReference type="EMBL" id="FMAQ01000001">
    <property type="protein sequence ID" value="SCB79487.1"/>
    <property type="molecule type" value="Genomic_DNA"/>
</dbReference>
<accession>A0A1C3ZAR7</accession>
<reference evidence="2" key="1">
    <citation type="submission" date="2016-08" db="EMBL/GenBank/DDBJ databases">
        <authorList>
            <person name="Varghese N."/>
            <person name="Submissions Spin"/>
        </authorList>
    </citation>
    <scope>NUCLEOTIDE SEQUENCE [LARGE SCALE GENOMIC DNA]</scope>
    <source>
        <strain evidence="2">R-53248</strain>
    </source>
</reference>
<gene>
    <name evidence="1" type="ORF">GA0061081_101320</name>
</gene>
<evidence type="ECO:0000313" key="2">
    <source>
        <dbReference type="Proteomes" id="UP000199670"/>
    </source>
</evidence>
<evidence type="ECO:0000313" key="1">
    <source>
        <dbReference type="EMBL" id="SCB79487.1"/>
    </source>
</evidence>